<evidence type="ECO:0000259" key="6">
    <source>
        <dbReference type="Pfam" id="PF05154"/>
    </source>
</evidence>
<dbReference type="Proteomes" id="UP000654075">
    <property type="component" value="Unassembled WGS sequence"/>
</dbReference>
<dbReference type="InterPro" id="IPR036869">
    <property type="entry name" value="J_dom_sf"/>
</dbReference>
<evidence type="ECO:0000313" key="7">
    <source>
        <dbReference type="EMBL" id="CAE8624358.1"/>
    </source>
</evidence>
<evidence type="ECO:0000256" key="3">
    <source>
        <dbReference type="ARBA" id="ARBA00022989"/>
    </source>
</evidence>
<keyword evidence="8" id="KW-1185">Reference proteome</keyword>
<gene>
    <name evidence="7" type="ORF">PGLA1383_LOCUS41485</name>
</gene>
<name>A0A813GGY6_POLGL</name>
<keyword evidence="4 5" id="KW-0472">Membrane</keyword>
<feature type="transmembrane region" description="Helical" evidence="5">
    <location>
        <begin position="67"/>
        <end position="84"/>
    </location>
</feature>
<dbReference type="Pfam" id="PF05154">
    <property type="entry name" value="TM2"/>
    <property type="match status" value="1"/>
</dbReference>
<evidence type="ECO:0000256" key="4">
    <source>
        <dbReference type="ARBA" id="ARBA00023136"/>
    </source>
</evidence>
<dbReference type="OrthoDB" id="10262359at2759"/>
<evidence type="ECO:0000313" key="8">
    <source>
        <dbReference type="Proteomes" id="UP000654075"/>
    </source>
</evidence>
<dbReference type="OMA" id="EASKDCQ"/>
<evidence type="ECO:0000256" key="5">
    <source>
        <dbReference type="SAM" id="Phobius"/>
    </source>
</evidence>
<sequence>MEQEDAIGVGMLIGVVLAVFWLCSRCCRCCKGAQAQTDSTAAPKIVKVCGEDVPIEHLACRKDTTTAYMLHCSAGLIGAHHFYLDRLIHGAVSALTLNFLGIGYSIDFFLMAFYVRSANSRVANVAPPNGSCLRLCCLLPFAAVFVGGLYFTAFAQGPQLLDTIGAIDLDKEWAGTSSNPYSVLGVPKGSSPEIIRAMYGEKTKELKELCAAKSCSKKVKELQKAYDYVSTGASEVLNKRKAEVSKGRRSRDRDNLLADKLHGQQDKQWSDWVDHVTFEWAVAGNAVSNSWTQFQKRWDEDPSAEPQSKTEL</sequence>
<dbReference type="InterPro" id="IPR007829">
    <property type="entry name" value="TM2"/>
</dbReference>
<protein>
    <recommendedName>
        <fullName evidence="6">TM2 domain-containing protein</fullName>
    </recommendedName>
</protein>
<comment type="caution">
    <text evidence="7">The sequence shown here is derived from an EMBL/GenBank/DDBJ whole genome shotgun (WGS) entry which is preliminary data.</text>
</comment>
<accession>A0A813GGY6</accession>
<evidence type="ECO:0000256" key="1">
    <source>
        <dbReference type="ARBA" id="ARBA00004141"/>
    </source>
</evidence>
<organism evidence="7 8">
    <name type="scientific">Polarella glacialis</name>
    <name type="common">Dinoflagellate</name>
    <dbReference type="NCBI Taxonomy" id="89957"/>
    <lineage>
        <taxon>Eukaryota</taxon>
        <taxon>Sar</taxon>
        <taxon>Alveolata</taxon>
        <taxon>Dinophyceae</taxon>
        <taxon>Suessiales</taxon>
        <taxon>Suessiaceae</taxon>
        <taxon>Polarella</taxon>
    </lineage>
</organism>
<feature type="transmembrane region" description="Helical" evidence="5">
    <location>
        <begin position="90"/>
        <end position="115"/>
    </location>
</feature>
<comment type="subcellular location">
    <subcellularLocation>
        <location evidence="1">Membrane</location>
        <topology evidence="1">Multi-pass membrane protein</topology>
    </subcellularLocation>
</comment>
<dbReference type="EMBL" id="CAJNNV010028367">
    <property type="protein sequence ID" value="CAE8624358.1"/>
    <property type="molecule type" value="Genomic_DNA"/>
</dbReference>
<dbReference type="PANTHER" id="PTHR44733">
    <property type="entry name" value="DNAJ HOMOLOG SUBFAMILY C MEMBER 22"/>
    <property type="match status" value="1"/>
</dbReference>
<feature type="transmembrane region" description="Helical" evidence="5">
    <location>
        <begin position="6"/>
        <end position="23"/>
    </location>
</feature>
<dbReference type="SUPFAM" id="SSF46565">
    <property type="entry name" value="Chaperone J-domain"/>
    <property type="match status" value="1"/>
</dbReference>
<reference evidence="7" key="1">
    <citation type="submission" date="2021-02" db="EMBL/GenBank/DDBJ databases">
        <authorList>
            <person name="Dougan E. K."/>
            <person name="Rhodes N."/>
            <person name="Thang M."/>
            <person name="Chan C."/>
        </authorList>
    </citation>
    <scope>NUCLEOTIDE SEQUENCE</scope>
</reference>
<feature type="transmembrane region" description="Helical" evidence="5">
    <location>
        <begin position="135"/>
        <end position="155"/>
    </location>
</feature>
<keyword evidence="2 5" id="KW-0812">Transmembrane</keyword>
<keyword evidence="3 5" id="KW-1133">Transmembrane helix</keyword>
<proteinExistence type="predicted"/>
<feature type="domain" description="TM2" evidence="6">
    <location>
        <begin position="61"/>
        <end position="109"/>
    </location>
</feature>
<dbReference type="AlphaFoldDB" id="A0A813GGY6"/>
<dbReference type="GO" id="GO:0016020">
    <property type="term" value="C:membrane"/>
    <property type="evidence" value="ECO:0007669"/>
    <property type="project" value="UniProtKB-SubCell"/>
</dbReference>
<dbReference type="PANTHER" id="PTHR44733:SF1">
    <property type="entry name" value="DNAJ HOMOLOG SUBFAMILY C MEMBER 22"/>
    <property type="match status" value="1"/>
</dbReference>
<evidence type="ECO:0000256" key="2">
    <source>
        <dbReference type="ARBA" id="ARBA00022692"/>
    </source>
</evidence>